<comment type="caution">
    <text evidence="2">The sequence shown here is derived from an EMBL/GenBank/DDBJ whole genome shotgun (WGS) entry which is preliminary data.</text>
</comment>
<organism evidence="2 3">
    <name type="scientific">Ambispora gerdemannii</name>
    <dbReference type="NCBI Taxonomy" id="144530"/>
    <lineage>
        <taxon>Eukaryota</taxon>
        <taxon>Fungi</taxon>
        <taxon>Fungi incertae sedis</taxon>
        <taxon>Mucoromycota</taxon>
        <taxon>Glomeromycotina</taxon>
        <taxon>Glomeromycetes</taxon>
        <taxon>Archaeosporales</taxon>
        <taxon>Ambisporaceae</taxon>
        <taxon>Ambispora</taxon>
    </lineage>
</organism>
<dbReference type="AlphaFoldDB" id="A0A9N9GM60"/>
<evidence type="ECO:0000256" key="1">
    <source>
        <dbReference type="SAM" id="MobiDB-lite"/>
    </source>
</evidence>
<reference evidence="2" key="1">
    <citation type="submission" date="2021-06" db="EMBL/GenBank/DDBJ databases">
        <authorList>
            <person name="Kallberg Y."/>
            <person name="Tangrot J."/>
            <person name="Rosling A."/>
        </authorList>
    </citation>
    <scope>NUCLEOTIDE SEQUENCE</scope>
    <source>
        <strain evidence="2">MT106</strain>
    </source>
</reference>
<evidence type="ECO:0000313" key="3">
    <source>
        <dbReference type="Proteomes" id="UP000789831"/>
    </source>
</evidence>
<evidence type="ECO:0000313" key="2">
    <source>
        <dbReference type="EMBL" id="CAG8611861.1"/>
    </source>
</evidence>
<keyword evidence="3" id="KW-1185">Reference proteome</keyword>
<sequence length="150" mass="17076">MLDPNQLLGGLLIKDINKLEKVSENCSFAYPEITFKVINQFKEGHGEGNEGRLSYQESFSKYGSYTHILEIEPLELGIEGMDSITKIIFQFAEPTQRVSFKPLTKSKLYKSNILTESVGKTFTMRVKKKTGNDNQPTNSMLRNSQNKDFL</sequence>
<feature type="region of interest" description="Disordered" evidence="1">
    <location>
        <begin position="127"/>
        <end position="150"/>
    </location>
</feature>
<dbReference type="EMBL" id="CAJVPL010002496">
    <property type="protein sequence ID" value="CAG8611861.1"/>
    <property type="molecule type" value="Genomic_DNA"/>
</dbReference>
<dbReference type="Proteomes" id="UP000789831">
    <property type="component" value="Unassembled WGS sequence"/>
</dbReference>
<gene>
    <name evidence="2" type="ORF">AGERDE_LOCUS9631</name>
</gene>
<name>A0A9N9GM60_9GLOM</name>
<protein>
    <submittedName>
        <fullName evidence="2">6932_t:CDS:1</fullName>
    </submittedName>
</protein>
<dbReference type="OrthoDB" id="2422269at2759"/>
<feature type="compositionally biased region" description="Polar residues" evidence="1">
    <location>
        <begin position="132"/>
        <end position="150"/>
    </location>
</feature>
<proteinExistence type="predicted"/>
<accession>A0A9N9GM60</accession>
<feature type="non-terminal residue" evidence="2">
    <location>
        <position position="1"/>
    </location>
</feature>